<keyword evidence="5" id="KW-1185">Reference proteome</keyword>
<reference evidence="4 5" key="1">
    <citation type="journal article" date="2019" name="Int. J. Syst. Evol. Microbiol.">
        <title>The Global Catalogue of Microorganisms (GCM) 10K type strain sequencing project: providing services to taxonomists for standard genome sequencing and annotation.</title>
        <authorList>
            <consortium name="The Broad Institute Genomics Platform"/>
            <consortium name="The Broad Institute Genome Sequencing Center for Infectious Disease"/>
            <person name="Wu L."/>
            <person name="Ma J."/>
        </authorList>
    </citation>
    <scope>NUCLEOTIDE SEQUENCE [LARGE SCALE GENOMIC DNA]</scope>
    <source>
        <strain evidence="4 5">JCM 10367</strain>
    </source>
</reference>
<feature type="region of interest" description="Disordered" evidence="2">
    <location>
        <begin position="62"/>
        <end position="82"/>
    </location>
</feature>
<evidence type="ECO:0000313" key="4">
    <source>
        <dbReference type="EMBL" id="GAA0644884.1"/>
    </source>
</evidence>
<accession>A0ABN1HFP5</accession>
<protein>
    <submittedName>
        <fullName evidence="4">ABC transporter substrate-binding protein</fullName>
    </submittedName>
</protein>
<sequence length="347" mass="36142">MALLYSLVTAVAGPIGISTHPPEEPTMTASTTRRTTAARSRIAAVGAIAVAGALLLTGCGDQTDKGSDSGTKDSTGSAAPLADKLPADIRKAGVIKVGSDIAYPPVEFMQGGKAVGIDPDIAEALGKQLGVKFDFQNGKFDQLIVGLQSGRFNVIMSAMNDTKDRQNGIDSETGKKAGEGIDFVDYFTAGTSILVQKGNPKNIKSLDDLCGQVVALQRGTTSEGIAKAQSKKCTEDGKKAIKLQTYDTDPEALLRLKQGASVADLNDFPVAAYNAKTSGGGKDFEVVGDQIEAGPYGIGVSKKNTQLRDAIQAAVNAIIKNGEYEKILEKWNVTDGAVTEAKINGGS</sequence>
<dbReference type="SMART" id="SM00062">
    <property type="entry name" value="PBPb"/>
    <property type="match status" value="1"/>
</dbReference>
<dbReference type="Pfam" id="PF00497">
    <property type="entry name" value="SBP_bac_3"/>
    <property type="match status" value="1"/>
</dbReference>
<feature type="compositionally biased region" description="Basic and acidic residues" evidence="2">
    <location>
        <begin position="62"/>
        <end position="71"/>
    </location>
</feature>
<keyword evidence="1" id="KW-0732">Signal</keyword>
<dbReference type="EMBL" id="BAAAGU010000019">
    <property type="protein sequence ID" value="GAA0644884.1"/>
    <property type="molecule type" value="Genomic_DNA"/>
</dbReference>
<evidence type="ECO:0000256" key="2">
    <source>
        <dbReference type="SAM" id="MobiDB-lite"/>
    </source>
</evidence>
<dbReference type="PANTHER" id="PTHR35936">
    <property type="entry name" value="MEMBRANE-BOUND LYTIC MUREIN TRANSGLYCOSYLASE F"/>
    <property type="match status" value="1"/>
</dbReference>
<dbReference type="InterPro" id="IPR001638">
    <property type="entry name" value="Solute-binding_3/MltF_N"/>
</dbReference>
<evidence type="ECO:0000259" key="3">
    <source>
        <dbReference type="SMART" id="SM00062"/>
    </source>
</evidence>
<name>A0ABN1HFP5_9ACTN</name>
<proteinExistence type="predicted"/>
<dbReference type="Gene3D" id="3.40.190.10">
    <property type="entry name" value="Periplasmic binding protein-like II"/>
    <property type="match status" value="2"/>
</dbReference>
<evidence type="ECO:0000256" key="1">
    <source>
        <dbReference type="ARBA" id="ARBA00022729"/>
    </source>
</evidence>
<dbReference type="CDD" id="cd01004">
    <property type="entry name" value="PBP2_MidA_like"/>
    <property type="match status" value="1"/>
</dbReference>
<dbReference type="SUPFAM" id="SSF53850">
    <property type="entry name" value="Periplasmic binding protein-like II"/>
    <property type="match status" value="1"/>
</dbReference>
<dbReference type="Proteomes" id="UP001500724">
    <property type="component" value="Unassembled WGS sequence"/>
</dbReference>
<gene>
    <name evidence="4" type="ORF">GCM10009535_22910</name>
</gene>
<dbReference type="PANTHER" id="PTHR35936:SF17">
    <property type="entry name" value="ARGININE-BINDING EXTRACELLULAR PROTEIN ARTP"/>
    <property type="match status" value="1"/>
</dbReference>
<feature type="domain" description="Solute-binding protein family 3/N-terminal" evidence="3">
    <location>
        <begin position="94"/>
        <end position="335"/>
    </location>
</feature>
<organism evidence="4 5">
    <name type="scientific">Streptomyces thermocarboxydovorans</name>
    <dbReference type="NCBI Taxonomy" id="59298"/>
    <lineage>
        <taxon>Bacteria</taxon>
        <taxon>Bacillati</taxon>
        <taxon>Actinomycetota</taxon>
        <taxon>Actinomycetes</taxon>
        <taxon>Kitasatosporales</taxon>
        <taxon>Streptomycetaceae</taxon>
        <taxon>Streptomyces</taxon>
    </lineage>
</organism>
<comment type="caution">
    <text evidence="4">The sequence shown here is derived from an EMBL/GenBank/DDBJ whole genome shotgun (WGS) entry which is preliminary data.</text>
</comment>
<evidence type="ECO:0000313" key="5">
    <source>
        <dbReference type="Proteomes" id="UP001500724"/>
    </source>
</evidence>